<evidence type="ECO:0000256" key="1">
    <source>
        <dbReference type="ARBA" id="ARBA00022630"/>
    </source>
</evidence>
<dbReference type="Pfam" id="PF00296">
    <property type="entry name" value="Bac_luciferase"/>
    <property type="match status" value="1"/>
</dbReference>
<keyword evidence="3" id="KW-0560">Oxidoreductase</keyword>
<keyword evidence="2 5" id="KW-0288">FMN</keyword>
<feature type="domain" description="Luciferase-like" evidence="7">
    <location>
        <begin position="29"/>
        <end position="238"/>
    </location>
</feature>
<evidence type="ECO:0000256" key="2">
    <source>
        <dbReference type="ARBA" id="ARBA00022643"/>
    </source>
</evidence>
<dbReference type="PANTHER" id="PTHR30011">
    <property type="entry name" value="ALKANESULFONATE MONOOXYGENASE-RELATED"/>
    <property type="match status" value="1"/>
</dbReference>
<protein>
    <recommendedName>
        <fullName evidence="7">Luciferase-like domain-containing protein</fullName>
    </recommendedName>
</protein>
<accession>A0A917QT28</accession>
<keyword evidence="9" id="KW-1185">Reference proteome</keyword>
<comment type="caution">
    <text evidence="8">The sequence shown here is derived from an EMBL/GenBank/DDBJ whole genome shotgun (WGS) entry which is preliminary data.</text>
</comment>
<dbReference type="InterPro" id="IPR051260">
    <property type="entry name" value="Diverse_substr_monoxygenases"/>
</dbReference>
<evidence type="ECO:0000259" key="7">
    <source>
        <dbReference type="Pfam" id="PF00296"/>
    </source>
</evidence>
<sequence>MSDLLLGLETAGTGTHPASWRRADSRAEDVFGAAYWTAAVARAEALGFDAVLVPDSFGIAEGDGVARGQLDAVAIAARTAPVTLRIALIPQVSVTHTEPFHVSKAVAALDFASLGRAGWEVTVSSTDAEAKAFGRKEIQDAESLWAEAEEAVEVATRLWDSWQDDAEIRGTATGRFIDRARVHYIDFVGEFFSVKGPSITPRSPQGQPVVVVRADSPESLKVAARRADVVRVGATADLGGRDEPGARDGVSPANTVHAGVLPAVPDPSAQSPADGQLSAVPDTSAHGQLNADPDTSAHSPAHGQLSAVPDTSAHSPAHGQLNAEPDTAVTTEHGYLRARTVAGEARPLPLTTWLAAVAARRDDVRREVAATGRDADSVHVVVDLVVHVADSIAEAERELAELDGWLGRSIDDITFVGTPAGLTELLAAVADAADGVTLRPLALNAFLTRLTPLRANGDAPPSSTTEPNGSASANSLNVPANSSPPLAPTPNRNAATFRDRLALPRPTSRYATEGAAL</sequence>
<evidence type="ECO:0000313" key="8">
    <source>
        <dbReference type="EMBL" id="GGK66244.1"/>
    </source>
</evidence>
<feature type="region of interest" description="Disordered" evidence="6">
    <location>
        <begin position="235"/>
        <end position="327"/>
    </location>
</feature>
<dbReference type="GO" id="GO:0016705">
    <property type="term" value="F:oxidoreductase activity, acting on paired donors, with incorporation or reduction of molecular oxygen"/>
    <property type="evidence" value="ECO:0007669"/>
    <property type="project" value="InterPro"/>
</dbReference>
<dbReference type="Gene3D" id="3.20.20.30">
    <property type="entry name" value="Luciferase-like domain"/>
    <property type="match status" value="2"/>
</dbReference>
<feature type="compositionally biased region" description="Polar residues" evidence="6">
    <location>
        <begin position="461"/>
        <end position="494"/>
    </location>
</feature>
<evidence type="ECO:0000313" key="9">
    <source>
        <dbReference type="Proteomes" id="UP000612956"/>
    </source>
</evidence>
<evidence type="ECO:0000256" key="4">
    <source>
        <dbReference type="ARBA" id="ARBA00023033"/>
    </source>
</evidence>
<dbReference type="InterPro" id="IPR011251">
    <property type="entry name" value="Luciferase-like_dom"/>
</dbReference>
<reference evidence="8" key="1">
    <citation type="journal article" date="2014" name="Int. J. Syst. Evol. Microbiol.">
        <title>Complete genome sequence of Corynebacterium casei LMG S-19264T (=DSM 44701T), isolated from a smear-ripened cheese.</title>
        <authorList>
            <consortium name="US DOE Joint Genome Institute (JGI-PGF)"/>
            <person name="Walter F."/>
            <person name="Albersmeier A."/>
            <person name="Kalinowski J."/>
            <person name="Ruckert C."/>
        </authorList>
    </citation>
    <scope>NUCLEOTIDE SEQUENCE</scope>
    <source>
        <strain evidence="8">CGMCC 4.7278</strain>
    </source>
</reference>
<name>A0A917QT28_9NOCA</name>
<proteinExistence type="predicted"/>
<dbReference type="InterPro" id="IPR036661">
    <property type="entry name" value="Luciferase-like_sf"/>
</dbReference>
<keyword evidence="1 5" id="KW-0285">Flavoprotein</keyword>
<dbReference type="Proteomes" id="UP000612956">
    <property type="component" value="Unassembled WGS sequence"/>
</dbReference>
<evidence type="ECO:0000256" key="5">
    <source>
        <dbReference type="PIRSR" id="PIRSR000337-1"/>
    </source>
</evidence>
<reference evidence="8" key="2">
    <citation type="submission" date="2020-09" db="EMBL/GenBank/DDBJ databases">
        <authorList>
            <person name="Sun Q."/>
            <person name="Zhou Y."/>
        </authorList>
    </citation>
    <scope>NUCLEOTIDE SEQUENCE</scope>
    <source>
        <strain evidence="8">CGMCC 4.7278</strain>
    </source>
</reference>
<evidence type="ECO:0000256" key="3">
    <source>
        <dbReference type="ARBA" id="ARBA00023002"/>
    </source>
</evidence>
<dbReference type="AlphaFoldDB" id="A0A917QT28"/>
<keyword evidence="4" id="KW-0503">Monooxygenase</keyword>
<gene>
    <name evidence="8" type="ORF">GCM10011591_42980</name>
</gene>
<dbReference type="PANTHER" id="PTHR30011:SF16">
    <property type="entry name" value="C2H2 FINGER DOMAIN TRANSCRIPTION FACTOR (EUROFUNG)-RELATED"/>
    <property type="match status" value="1"/>
</dbReference>
<feature type="region of interest" description="Disordered" evidence="6">
    <location>
        <begin position="454"/>
        <end position="517"/>
    </location>
</feature>
<dbReference type="GO" id="GO:0004497">
    <property type="term" value="F:monooxygenase activity"/>
    <property type="evidence" value="ECO:0007669"/>
    <property type="project" value="UniProtKB-KW"/>
</dbReference>
<dbReference type="SUPFAM" id="SSF51679">
    <property type="entry name" value="Bacterial luciferase-like"/>
    <property type="match status" value="2"/>
</dbReference>
<evidence type="ECO:0000256" key="6">
    <source>
        <dbReference type="SAM" id="MobiDB-lite"/>
    </source>
</evidence>
<feature type="binding site" evidence="5">
    <location>
        <position position="216"/>
    </location>
    <ligand>
        <name>FMN</name>
        <dbReference type="ChEBI" id="CHEBI:58210"/>
    </ligand>
</feature>
<feature type="binding site" evidence="5">
    <location>
        <position position="55"/>
    </location>
    <ligand>
        <name>FMN</name>
        <dbReference type="ChEBI" id="CHEBI:58210"/>
    </ligand>
</feature>
<organism evidence="8 9">
    <name type="scientific">Nocardia camponoti</name>
    <dbReference type="NCBI Taxonomy" id="1616106"/>
    <lineage>
        <taxon>Bacteria</taxon>
        <taxon>Bacillati</taxon>
        <taxon>Actinomycetota</taxon>
        <taxon>Actinomycetes</taxon>
        <taxon>Mycobacteriales</taxon>
        <taxon>Nocardiaceae</taxon>
        <taxon>Nocardia</taxon>
    </lineage>
</organism>
<dbReference type="EMBL" id="BMMW01000005">
    <property type="protein sequence ID" value="GGK66244.1"/>
    <property type="molecule type" value="Genomic_DNA"/>
</dbReference>